<proteinExistence type="predicted"/>
<evidence type="ECO:0000313" key="1">
    <source>
        <dbReference type="EMBL" id="GAA4251167.1"/>
    </source>
</evidence>
<sequence>MRGGVDSARPCGSVAEVIETADATDGRTVPVRGNLPQPEEHLVADVGVISAEIRAAQH</sequence>
<comment type="caution">
    <text evidence="1">The sequence shown here is derived from an EMBL/GenBank/DDBJ whole genome shotgun (WGS) entry which is preliminary data.</text>
</comment>
<dbReference type="EMBL" id="BAABAT010000011">
    <property type="protein sequence ID" value="GAA4251167.1"/>
    <property type="molecule type" value="Genomic_DNA"/>
</dbReference>
<name>A0ABP8DAF1_9ACTN</name>
<evidence type="ECO:0000313" key="2">
    <source>
        <dbReference type="Proteomes" id="UP001500620"/>
    </source>
</evidence>
<accession>A0ABP8DAF1</accession>
<reference evidence="2" key="1">
    <citation type="journal article" date="2019" name="Int. J. Syst. Evol. Microbiol.">
        <title>The Global Catalogue of Microorganisms (GCM) 10K type strain sequencing project: providing services to taxonomists for standard genome sequencing and annotation.</title>
        <authorList>
            <consortium name="The Broad Institute Genomics Platform"/>
            <consortium name="The Broad Institute Genome Sequencing Center for Infectious Disease"/>
            <person name="Wu L."/>
            <person name="Ma J."/>
        </authorList>
    </citation>
    <scope>NUCLEOTIDE SEQUENCE [LARGE SCALE GENOMIC DNA]</scope>
    <source>
        <strain evidence="2">JCM 17441</strain>
    </source>
</reference>
<gene>
    <name evidence="1" type="ORF">GCM10022255_042700</name>
</gene>
<dbReference type="Proteomes" id="UP001500620">
    <property type="component" value="Unassembled WGS sequence"/>
</dbReference>
<keyword evidence="2" id="KW-1185">Reference proteome</keyword>
<protein>
    <submittedName>
        <fullName evidence="1">Uncharacterized protein</fullName>
    </submittedName>
</protein>
<organism evidence="1 2">
    <name type="scientific">Dactylosporangium darangshiense</name>
    <dbReference type="NCBI Taxonomy" id="579108"/>
    <lineage>
        <taxon>Bacteria</taxon>
        <taxon>Bacillati</taxon>
        <taxon>Actinomycetota</taxon>
        <taxon>Actinomycetes</taxon>
        <taxon>Micromonosporales</taxon>
        <taxon>Micromonosporaceae</taxon>
        <taxon>Dactylosporangium</taxon>
    </lineage>
</organism>